<dbReference type="PANTHER" id="PTHR12372:SF6">
    <property type="entry name" value="PECANEX-LIKE PROTEIN 4"/>
    <property type="match status" value="1"/>
</dbReference>
<keyword evidence="5" id="KW-0472">Membrane</keyword>
<protein>
    <submittedName>
        <fullName evidence="7">Pecanex-like protein 4</fullName>
    </submittedName>
</protein>
<keyword evidence="8" id="KW-1185">Reference proteome</keyword>
<accession>A0AAD5T220</accession>
<dbReference type="EMBL" id="JADGJH010000720">
    <property type="protein sequence ID" value="KAJ3123726.1"/>
    <property type="molecule type" value="Genomic_DNA"/>
</dbReference>
<feature type="domain" description="Pecanex C-terminal" evidence="6">
    <location>
        <begin position="172"/>
        <end position="207"/>
    </location>
</feature>
<proteinExistence type="inferred from homology"/>
<evidence type="ECO:0000256" key="3">
    <source>
        <dbReference type="ARBA" id="ARBA00022692"/>
    </source>
</evidence>
<keyword evidence="4" id="KW-1133">Transmembrane helix</keyword>
<dbReference type="Pfam" id="PF05041">
    <property type="entry name" value="Pecanex_C"/>
    <property type="match status" value="1"/>
</dbReference>
<dbReference type="PANTHER" id="PTHR12372">
    <property type="entry name" value="PECANEX"/>
    <property type="match status" value="1"/>
</dbReference>
<sequence>MRGTSCHEAERVIVEEVGEEFENGNWVFGCLMEVTLDDNFSNWYLTVHSSISENIAMKSKKAELFKEYLTWANAVDRNIPNIFIFGVAKKDEDLTTKEGTEINQGIRNTARDNTHVSVRILSKRSNCICYVGRLSGALVKGIWSNLAYELYYLTNDDDGEYLGKFHDSRRMLKPQNSERYSIQAHKSFLRNLIIQSADPPLGYPSWMGSSSLSR</sequence>
<evidence type="ECO:0000256" key="2">
    <source>
        <dbReference type="ARBA" id="ARBA00010170"/>
    </source>
</evidence>
<dbReference type="AlphaFoldDB" id="A0AAD5T220"/>
<keyword evidence="3" id="KW-0812">Transmembrane</keyword>
<comment type="similarity">
    <text evidence="2">Belongs to the pecanex family.</text>
</comment>
<evidence type="ECO:0000256" key="4">
    <source>
        <dbReference type="ARBA" id="ARBA00022989"/>
    </source>
</evidence>
<dbReference type="InterPro" id="IPR007735">
    <property type="entry name" value="Pecanex_C"/>
</dbReference>
<evidence type="ECO:0000256" key="5">
    <source>
        <dbReference type="ARBA" id="ARBA00023136"/>
    </source>
</evidence>
<comment type="caution">
    <text evidence="7">The sequence shown here is derived from an EMBL/GenBank/DDBJ whole genome shotgun (WGS) entry which is preliminary data.</text>
</comment>
<evidence type="ECO:0000313" key="8">
    <source>
        <dbReference type="Proteomes" id="UP001211907"/>
    </source>
</evidence>
<evidence type="ECO:0000256" key="1">
    <source>
        <dbReference type="ARBA" id="ARBA00004141"/>
    </source>
</evidence>
<dbReference type="GO" id="GO:0016020">
    <property type="term" value="C:membrane"/>
    <property type="evidence" value="ECO:0007669"/>
    <property type="project" value="UniProtKB-SubCell"/>
</dbReference>
<organism evidence="7 8">
    <name type="scientific">Physocladia obscura</name>
    <dbReference type="NCBI Taxonomy" id="109957"/>
    <lineage>
        <taxon>Eukaryota</taxon>
        <taxon>Fungi</taxon>
        <taxon>Fungi incertae sedis</taxon>
        <taxon>Chytridiomycota</taxon>
        <taxon>Chytridiomycota incertae sedis</taxon>
        <taxon>Chytridiomycetes</taxon>
        <taxon>Chytridiales</taxon>
        <taxon>Chytriomycetaceae</taxon>
        <taxon>Physocladia</taxon>
    </lineage>
</organism>
<comment type="subcellular location">
    <subcellularLocation>
        <location evidence="1">Membrane</location>
        <topology evidence="1">Multi-pass membrane protein</topology>
    </subcellularLocation>
</comment>
<dbReference type="Proteomes" id="UP001211907">
    <property type="component" value="Unassembled WGS sequence"/>
</dbReference>
<evidence type="ECO:0000313" key="7">
    <source>
        <dbReference type="EMBL" id="KAJ3123726.1"/>
    </source>
</evidence>
<name>A0AAD5T220_9FUNG</name>
<dbReference type="InterPro" id="IPR039797">
    <property type="entry name" value="Pecanex"/>
</dbReference>
<reference evidence="7" key="1">
    <citation type="submission" date="2020-05" db="EMBL/GenBank/DDBJ databases">
        <title>Phylogenomic resolution of chytrid fungi.</title>
        <authorList>
            <person name="Stajich J.E."/>
            <person name="Amses K."/>
            <person name="Simmons R."/>
            <person name="Seto K."/>
            <person name="Myers J."/>
            <person name="Bonds A."/>
            <person name="Quandt C.A."/>
            <person name="Barry K."/>
            <person name="Liu P."/>
            <person name="Grigoriev I."/>
            <person name="Longcore J.E."/>
            <person name="James T.Y."/>
        </authorList>
    </citation>
    <scope>NUCLEOTIDE SEQUENCE</scope>
    <source>
        <strain evidence="7">JEL0513</strain>
    </source>
</reference>
<gene>
    <name evidence="7" type="primary">PCNXL4</name>
    <name evidence="7" type="ORF">HK100_011514</name>
</gene>
<evidence type="ECO:0000259" key="6">
    <source>
        <dbReference type="Pfam" id="PF05041"/>
    </source>
</evidence>